<dbReference type="SMART" id="SM00715">
    <property type="entry name" value="LA"/>
    <property type="match status" value="1"/>
</dbReference>
<dbReference type="PANTHER" id="PTHR22792">
    <property type="entry name" value="LUPUS LA PROTEIN-RELATED"/>
    <property type="match status" value="1"/>
</dbReference>
<feature type="domain" description="HTH La-type RNA-binding" evidence="4">
    <location>
        <begin position="397"/>
        <end position="486"/>
    </location>
</feature>
<evidence type="ECO:0000259" key="4">
    <source>
        <dbReference type="PROSITE" id="PS50961"/>
    </source>
</evidence>
<feature type="compositionally biased region" description="Pro residues" evidence="3">
    <location>
        <begin position="382"/>
        <end position="394"/>
    </location>
</feature>
<dbReference type="InterPro" id="IPR045180">
    <property type="entry name" value="La_dom_prot"/>
</dbReference>
<feature type="compositionally biased region" description="Low complexity" evidence="3">
    <location>
        <begin position="127"/>
        <end position="147"/>
    </location>
</feature>
<keyword evidence="1 2" id="KW-0694">RNA-binding</keyword>
<dbReference type="EMBL" id="GDJX01010958">
    <property type="protein sequence ID" value="JAT56978.1"/>
    <property type="molecule type" value="Transcribed_RNA"/>
</dbReference>
<feature type="region of interest" description="Disordered" evidence="3">
    <location>
        <begin position="18"/>
        <end position="275"/>
    </location>
</feature>
<gene>
    <name evidence="5" type="primary">Larp1_0</name>
    <name evidence="5" type="ORF">g.28856</name>
</gene>
<evidence type="ECO:0000313" key="5">
    <source>
        <dbReference type="EMBL" id="JAT56978.1"/>
    </source>
</evidence>
<accession>A0A1D1YQP7</accession>
<dbReference type="SUPFAM" id="SSF46785">
    <property type="entry name" value="Winged helix' DNA-binding domain"/>
    <property type="match status" value="1"/>
</dbReference>
<dbReference type="InterPro" id="IPR006630">
    <property type="entry name" value="La_HTH"/>
</dbReference>
<dbReference type="InterPro" id="IPR036390">
    <property type="entry name" value="WH_DNA-bd_sf"/>
</dbReference>
<protein>
    <submittedName>
        <fullName evidence="5">La-related protein 1</fullName>
    </submittedName>
</protein>
<dbReference type="PROSITE" id="PS50961">
    <property type="entry name" value="HTH_LA"/>
    <property type="match status" value="1"/>
</dbReference>
<dbReference type="GO" id="GO:0005737">
    <property type="term" value="C:cytoplasm"/>
    <property type="evidence" value="ECO:0007669"/>
    <property type="project" value="UniProtKB-ARBA"/>
</dbReference>
<dbReference type="GO" id="GO:0003723">
    <property type="term" value="F:RNA binding"/>
    <property type="evidence" value="ECO:0007669"/>
    <property type="project" value="UniProtKB-UniRule"/>
</dbReference>
<sequence length="500" mass="54280">GIPVGVCLLTPGDERALTMTTATTTGEHPSLRLPQLGALSIADPPSPAASASPNGELPGEDAGAGLPGGAAGDAAPPRKAWNSPPRRTPDQGGAVFMEEPCSSWPVPSRDGASTRKKHPRGSEKEAPPAVAAATVAEATSSSPESVPNGDPVARSVEISSPGDQLPPEEEGDVGLEQRMQSSDMVVAVAATQTDSPPRFKGNSGPRTSRPLLRPPTRQPQQSRPPMQNGHRGRNQQNFPHPNSSHSSSTSNSGSHQQQRPRNQRNPKFFPHQRPTHVNNDNSYNPMMAGFLVPPDWGFNPVPNLQWGPNPHLAPPHMNTLAPPENMFLHGFLPGPYFADGPPYSAAPLPPITRPPLVQNPPWFMAHPHPPAEPVLQNQHAYPSPPQGHRQPPPDVTQQVGENVDTRLRQQIEYYFSDQNLVKDVYLRRCMDNEGWVSVHTIANFPRVQSLTRDASLIFQVLQASAIVEVSVDKMRRKGDWARWIFQRQPLMDANGEASFG</sequence>
<evidence type="ECO:0000256" key="2">
    <source>
        <dbReference type="PROSITE-ProRule" id="PRU00332"/>
    </source>
</evidence>
<evidence type="ECO:0000256" key="1">
    <source>
        <dbReference type="ARBA" id="ARBA00022884"/>
    </source>
</evidence>
<reference evidence="5" key="1">
    <citation type="submission" date="2015-07" db="EMBL/GenBank/DDBJ databases">
        <title>Transcriptome Assembly of Anthurium amnicola.</title>
        <authorList>
            <person name="Suzuki J."/>
        </authorList>
    </citation>
    <scope>NUCLEOTIDE SEQUENCE</scope>
</reference>
<organism evidence="5">
    <name type="scientific">Anthurium amnicola</name>
    <dbReference type="NCBI Taxonomy" id="1678845"/>
    <lineage>
        <taxon>Eukaryota</taxon>
        <taxon>Viridiplantae</taxon>
        <taxon>Streptophyta</taxon>
        <taxon>Embryophyta</taxon>
        <taxon>Tracheophyta</taxon>
        <taxon>Spermatophyta</taxon>
        <taxon>Magnoliopsida</taxon>
        <taxon>Liliopsida</taxon>
        <taxon>Araceae</taxon>
        <taxon>Pothoideae</taxon>
        <taxon>Potheae</taxon>
        <taxon>Anthurium</taxon>
    </lineage>
</organism>
<dbReference type="Pfam" id="PF05383">
    <property type="entry name" value="La"/>
    <property type="match status" value="1"/>
</dbReference>
<dbReference type="InterPro" id="IPR036388">
    <property type="entry name" value="WH-like_DNA-bd_sf"/>
</dbReference>
<dbReference type="Gene3D" id="1.10.10.10">
    <property type="entry name" value="Winged helix-like DNA-binding domain superfamily/Winged helix DNA-binding domain"/>
    <property type="match status" value="1"/>
</dbReference>
<dbReference type="CDD" id="cd07323">
    <property type="entry name" value="LAM"/>
    <property type="match status" value="1"/>
</dbReference>
<feature type="compositionally biased region" description="Low complexity" evidence="3">
    <location>
        <begin position="40"/>
        <end position="53"/>
    </location>
</feature>
<feature type="region of interest" description="Disordered" evidence="3">
    <location>
        <begin position="373"/>
        <end position="397"/>
    </location>
</feature>
<dbReference type="AlphaFoldDB" id="A0A1D1YQP7"/>
<proteinExistence type="predicted"/>
<dbReference type="PANTHER" id="PTHR22792:SF132">
    <property type="entry name" value="LA-RELATED PROTEIN 1"/>
    <property type="match status" value="1"/>
</dbReference>
<name>A0A1D1YQP7_9ARAE</name>
<feature type="non-terminal residue" evidence="5">
    <location>
        <position position="1"/>
    </location>
</feature>
<evidence type="ECO:0000256" key="3">
    <source>
        <dbReference type="SAM" id="MobiDB-lite"/>
    </source>
</evidence>
<feature type="compositionally biased region" description="Low complexity" evidence="3">
    <location>
        <begin position="242"/>
        <end position="266"/>
    </location>
</feature>